<dbReference type="GeneID" id="11504909"/>
<proteinExistence type="predicted"/>
<feature type="compositionally biased region" description="Basic and acidic residues" evidence="1">
    <location>
        <begin position="171"/>
        <end position="207"/>
    </location>
</feature>
<dbReference type="OrthoDB" id="4036325at2759"/>
<dbReference type="eggNOG" id="ENOG502QW2D">
    <property type="taxonomic scope" value="Eukaryota"/>
</dbReference>
<dbReference type="GO" id="GO:0016035">
    <property type="term" value="C:zeta DNA polymerase complex"/>
    <property type="evidence" value="ECO:0007669"/>
    <property type="project" value="EnsemblFungi"/>
</dbReference>
<dbReference type="STRING" id="1076872.G8ZPX8"/>
<dbReference type="FunCoup" id="G8ZPX8">
    <property type="interactions" value="153"/>
</dbReference>
<accession>G8ZPX8</accession>
<dbReference type="HOGENOM" id="CLU_794694_0_0_1"/>
<feature type="compositionally biased region" description="Basic and acidic residues" evidence="1">
    <location>
        <begin position="234"/>
        <end position="243"/>
    </location>
</feature>
<dbReference type="GO" id="GO:0042276">
    <property type="term" value="P:error-prone translesion synthesis"/>
    <property type="evidence" value="ECO:0007669"/>
    <property type="project" value="EnsemblFungi"/>
</dbReference>
<organism evidence="2 3">
    <name type="scientific">Torulaspora delbrueckii</name>
    <name type="common">Yeast</name>
    <name type="synonym">Candida colliculosa</name>
    <dbReference type="NCBI Taxonomy" id="4950"/>
    <lineage>
        <taxon>Eukaryota</taxon>
        <taxon>Fungi</taxon>
        <taxon>Dikarya</taxon>
        <taxon>Ascomycota</taxon>
        <taxon>Saccharomycotina</taxon>
        <taxon>Saccharomycetes</taxon>
        <taxon>Saccharomycetales</taxon>
        <taxon>Saccharomycetaceae</taxon>
        <taxon>Torulaspora</taxon>
    </lineage>
</organism>
<dbReference type="GO" id="GO:0003887">
    <property type="term" value="F:DNA-directed DNA polymerase activity"/>
    <property type="evidence" value="ECO:0007669"/>
    <property type="project" value="EnsemblFungi"/>
</dbReference>
<feature type="compositionally biased region" description="Acidic residues" evidence="1">
    <location>
        <begin position="215"/>
        <end position="224"/>
    </location>
</feature>
<feature type="compositionally biased region" description="Polar residues" evidence="1">
    <location>
        <begin position="132"/>
        <end position="142"/>
    </location>
</feature>
<reference evidence="2 3" key="1">
    <citation type="journal article" date="2011" name="Proc. Natl. Acad. Sci. U.S.A.">
        <title>Evolutionary erosion of yeast sex chromosomes by mating-type switching accidents.</title>
        <authorList>
            <person name="Gordon J.L."/>
            <person name="Armisen D."/>
            <person name="Proux-Wera E."/>
            <person name="Oheigeartaigh S.S."/>
            <person name="Byrne K.P."/>
            <person name="Wolfe K.H."/>
        </authorList>
    </citation>
    <scope>NUCLEOTIDE SEQUENCE [LARGE SCALE GENOMIC DNA]</scope>
    <source>
        <strain evidence="3">ATCC 10662 / CBS 1146 / NBRC 0425 / NCYC 2629 / NRRL Y-866</strain>
    </source>
</reference>
<evidence type="ECO:0008006" key="4">
    <source>
        <dbReference type="Google" id="ProtNLM"/>
    </source>
</evidence>
<dbReference type="KEGG" id="tdl:TDEL_0B05430"/>
<dbReference type="EMBL" id="HE616743">
    <property type="protein sequence ID" value="CCE90672.1"/>
    <property type="molecule type" value="Genomic_DNA"/>
</dbReference>
<feature type="region of interest" description="Disordered" evidence="1">
    <location>
        <begin position="121"/>
        <end position="332"/>
    </location>
</feature>
<protein>
    <recommendedName>
        <fullName evidence="4">DNA polymerase delta subunit 3</fullName>
    </recommendedName>
</protein>
<name>G8ZPX8_TORDE</name>
<dbReference type="GO" id="GO:0006277">
    <property type="term" value="P:DNA amplification"/>
    <property type="evidence" value="ECO:0007669"/>
    <property type="project" value="EnsemblFungi"/>
</dbReference>
<dbReference type="RefSeq" id="XP_003679883.1">
    <property type="nucleotide sequence ID" value="XM_003679835.1"/>
</dbReference>
<dbReference type="GO" id="GO:0000727">
    <property type="term" value="P:double-strand break repair via break-induced replication"/>
    <property type="evidence" value="ECO:0007669"/>
    <property type="project" value="EnsemblFungi"/>
</dbReference>
<feature type="compositionally biased region" description="Polar residues" evidence="1">
    <location>
        <begin position="264"/>
        <end position="277"/>
    </location>
</feature>
<gene>
    <name evidence="2" type="primary">TDEL0B05430</name>
    <name evidence="2" type="ORF">TDEL_0B05430</name>
</gene>
<dbReference type="Proteomes" id="UP000005627">
    <property type="component" value="Chromosome 2"/>
</dbReference>
<keyword evidence="3" id="KW-1185">Reference proteome</keyword>
<dbReference type="AlphaFoldDB" id="G8ZPX8"/>
<dbReference type="InParanoid" id="G8ZPX8"/>
<evidence type="ECO:0000256" key="1">
    <source>
        <dbReference type="SAM" id="MobiDB-lite"/>
    </source>
</evidence>
<evidence type="ECO:0000313" key="2">
    <source>
        <dbReference type="EMBL" id="CCE90672.1"/>
    </source>
</evidence>
<sequence length="332" mass="38154">MTEKVVEYINERLFTEEKPVVFTDLVFQFKVGPSKAKALMYTYYKQNTTTKFNCIIVCVFQNGSVRVVHDVNNIEDQDSLVDCFIYAFNPMEVFTPVSIARDQHDCLTIKNPYELQVVTKRSKTVEAEPTEKQTSVPVSRSRTVPERRGTSKKPVKAKETGLRSTAILAKMRGERESKEKTRQEELKKRRQEQLEQETKKDKKRSAQMEELNSMFDEESDEDMTKDETPATEVEVQKTPERPKSTSIDQEEIENLLETTAEDSLMTNNEKQEPNSSYVDEDGYIVTNRAATSTPPPPKKRPQPASKTDVPVKKRASKTKKTQGTLESFFKKR</sequence>
<dbReference type="GO" id="GO:0043625">
    <property type="term" value="C:delta DNA polymerase complex"/>
    <property type="evidence" value="ECO:0007669"/>
    <property type="project" value="EnsemblFungi"/>
</dbReference>
<evidence type="ECO:0000313" key="3">
    <source>
        <dbReference type="Proteomes" id="UP000005627"/>
    </source>
</evidence>
<dbReference type="GO" id="GO:0006278">
    <property type="term" value="P:RNA-templated DNA biosynthetic process"/>
    <property type="evidence" value="ECO:0007669"/>
    <property type="project" value="EnsemblFungi"/>
</dbReference>
<dbReference type="GO" id="GO:0043137">
    <property type="term" value="P:DNA replication, removal of RNA primer"/>
    <property type="evidence" value="ECO:0007669"/>
    <property type="project" value="EnsemblFungi"/>
</dbReference>
<dbReference type="GO" id="GO:0000510">
    <property type="term" value="F:H3-H4 histone complex chaperone activity"/>
    <property type="evidence" value="ECO:0007669"/>
    <property type="project" value="EnsemblFungi"/>
</dbReference>